<dbReference type="EMBL" id="JAWCUD010000005">
    <property type="protein sequence ID" value="MDU0202641.1"/>
    <property type="molecule type" value="Genomic_DNA"/>
</dbReference>
<dbReference type="InterPro" id="IPR004995">
    <property type="entry name" value="Spore_Ger"/>
</dbReference>
<comment type="similarity">
    <text evidence="1">Belongs to the GerABKA family.</text>
</comment>
<dbReference type="PANTHER" id="PTHR22550">
    <property type="entry name" value="SPORE GERMINATION PROTEIN"/>
    <property type="match status" value="1"/>
</dbReference>
<evidence type="ECO:0000256" key="2">
    <source>
        <dbReference type="ARBA" id="ARBA00023136"/>
    </source>
</evidence>
<evidence type="ECO:0000256" key="3">
    <source>
        <dbReference type="SAM" id="Phobius"/>
    </source>
</evidence>
<dbReference type="InterPro" id="IPR050768">
    <property type="entry name" value="UPF0353/GerABKA_families"/>
</dbReference>
<keyword evidence="3" id="KW-1133">Transmembrane helix</keyword>
<comment type="caution">
    <text evidence="4">The sequence shown here is derived from an EMBL/GenBank/DDBJ whole genome shotgun (WGS) entry which is preliminary data.</text>
</comment>
<feature type="transmembrane region" description="Helical" evidence="3">
    <location>
        <begin position="258"/>
        <end position="279"/>
    </location>
</feature>
<feature type="transmembrane region" description="Helical" evidence="3">
    <location>
        <begin position="390"/>
        <end position="410"/>
    </location>
</feature>
<protein>
    <submittedName>
        <fullName evidence="4">Spore germination protein</fullName>
    </submittedName>
</protein>
<dbReference type="PANTHER" id="PTHR22550:SF5">
    <property type="entry name" value="LEUCINE ZIPPER PROTEIN 4"/>
    <property type="match status" value="1"/>
</dbReference>
<name>A0ABU3REC2_9BACL</name>
<gene>
    <name evidence="4" type="ORF">RQP52_16270</name>
</gene>
<accession>A0ABU3REC2</accession>
<feature type="transmembrane region" description="Helical" evidence="3">
    <location>
        <begin position="422"/>
        <end position="446"/>
    </location>
</feature>
<evidence type="ECO:0000313" key="4">
    <source>
        <dbReference type="EMBL" id="MDU0202641.1"/>
    </source>
</evidence>
<feature type="transmembrane region" description="Helical" evidence="3">
    <location>
        <begin position="367"/>
        <end position="384"/>
    </location>
</feature>
<dbReference type="RefSeq" id="WP_315952843.1">
    <property type="nucleotide sequence ID" value="NZ_JAWCUD010000005.1"/>
</dbReference>
<dbReference type="PIRSF" id="PIRSF005690">
    <property type="entry name" value="GerBA"/>
    <property type="match status" value="1"/>
</dbReference>
<feature type="transmembrane region" description="Helical" evidence="3">
    <location>
        <begin position="299"/>
        <end position="318"/>
    </location>
</feature>
<keyword evidence="2 3" id="KW-0472">Membrane</keyword>
<evidence type="ECO:0000256" key="1">
    <source>
        <dbReference type="ARBA" id="ARBA00005278"/>
    </source>
</evidence>
<proteinExistence type="inferred from homology"/>
<dbReference type="Pfam" id="PF03323">
    <property type="entry name" value="GerA"/>
    <property type="match status" value="1"/>
</dbReference>
<dbReference type="Proteomes" id="UP001260980">
    <property type="component" value="Unassembled WGS sequence"/>
</dbReference>
<sequence>MSTTAAPSLTPHLPENIAQLVEILGESSDIIIRELGIGRSGELPIAIVFTDGLADHTSIHELLESLMLFTGDFRNADGSLITDLPGALERYIISLGGVRKTELMEDLYDAILSGDTAIMLDNCRLGLIVSTRGWESRGITESNVEAVVRGPRESFTETLRTNTSLIRRRIKHPSLRMENLRVGRISKTDVAFMYIKGIADDKVVDEVRNRIQRIDIDAIMDTGQIEELIQDETFSPFPTIYNSERPDTIAAGMLEGRVAILVDGSPFVLLVPVIFTQFLQSAEDYYQRSDFGVIRMLRYVAMLISLLTPSVYIAVTTYHQEMLPTTLLLSLATQREGVPFPAFIEALLMETAFEILREAGIRMPRMVGSAISIVGALVLGQAAVQAGLVSAAMVIVVSITAIASFVMPAYSISFPLRLLRYLLMFIAASFGIYGIFLGCMCILFHLCSLRSFGVPYMSPFGPFHAADQKDAIFRLPLWAMHRRPSLIGKETNRTRIKDSKPRKPID</sequence>
<keyword evidence="5" id="KW-1185">Reference proteome</keyword>
<keyword evidence="3" id="KW-0812">Transmembrane</keyword>
<reference evidence="4 5" key="1">
    <citation type="submission" date="2023-10" db="EMBL/GenBank/DDBJ databases">
        <title>Paenibacillus strain PFR10 Genome sequencing and assembly.</title>
        <authorList>
            <person name="Kim I."/>
        </authorList>
    </citation>
    <scope>NUCLEOTIDE SEQUENCE [LARGE SCALE GENOMIC DNA]</scope>
    <source>
        <strain evidence="4 5">PFR10</strain>
    </source>
</reference>
<evidence type="ECO:0000313" key="5">
    <source>
        <dbReference type="Proteomes" id="UP001260980"/>
    </source>
</evidence>
<organism evidence="4 5">
    <name type="scientific">Paenibacillus violae</name>
    <dbReference type="NCBI Taxonomy" id="3077234"/>
    <lineage>
        <taxon>Bacteria</taxon>
        <taxon>Bacillati</taxon>
        <taxon>Bacillota</taxon>
        <taxon>Bacilli</taxon>
        <taxon>Bacillales</taxon>
        <taxon>Paenibacillaceae</taxon>
        <taxon>Paenibacillus</taxon>
    </lineage>
</organism>